<comment type="caution">
    <text evidence="4">The sequence shown here is derived from an EMBL/GenBank/DDBJ whole genome shotgun (WGS) entry which is preliminary data.</text>
</comment>
<dbReference type="SUPFAM" id="SSF55031">
    <property type="entry name" value="Bacterial exopeptidase dimerisation domain"/>
    <property type="match status" value="1"/>
</dbReference>
<evidence type="ECO:0000256" key="2">
    <source>
        <dbReference type="ARBA" id="ARBA00022801"/>
    </source>
</evidence>
<name>A0A9X2G956_9MICO</name>
<dbReference type="SUPFAM" id="SSF53187">
    <property type="entry name" value="Zn-dependent exopeptidases"/>
    <property type="match status" value="1"/>
</dbReference>
<evidence type="ECO:0000256" key="3">
    <source>
        <dbReference type="SAM" id="MobiDB-lite"/>
    </source>
</evidence>
<dbReference type="PANTHER" id="PTHR32494">
    <property type="entry name" value="ALLANTOATE DEIMINASE-RELATED"/>
    <property type="match status" value="1"/>
</dbReference>
<dbReference type="GO" id="GO:0016813">
    <property type="term" value="F:hydrolase activity, acting on carbon-nitrogen (but not peptide) bonds, in linear amidines"/>
    <property type="evidence" value="ECO:0007669"/>
    <property type="project" value="InterPro"/>
</dbReference>
<dbReference type="EMBL" id="JAMTCS010000004">
    <property type="protein sequence ID" value="MCP2264261.1"/>
    <property type="molecule type" value="Genomic_DNA"/>
</dbReference>
<gene>
    <name evidence="4" type="ORF">APR03_001597</name>
</gene>
<proteinExistence type="inferred from homology"/>
<dbReference type="Gene3D" id="3.40.630.10">
    <property type="entry name" value="Zn peptidases"/>
    <property type="match status" value="2"/>
</dbReference>
<reference evidence="4" key="1">
    <citation type="submission" date="2022-06" db="EMBL/GenBank/DDBJ databases">
        <title>Genomic Encyclopedia of Archaeal and Bacterial Type Strains, Phase II (KMG-II): from individual species to whole genera.</title>
        <authorList>
            <person name="Goeker M."/>
        </authorList>
    </citation>
    <scope>NUCLEOTIDE SEQUENCE</scope>
    <source>
        <strain evidence="4">DSM 26652</strain>
    </source>
</reference>
<keyword evidence="5" id="KW-1185">Reference proteome</keyword>
<dbReference type="NCBIfam" id="TIGR01879">
    <property type="entry name" value="hydantase"/>
    <property type="match status" value="1"/>
</dbReference>
<protein>
    <submittedName>
        <fullName evidence="4">N-carbamoyl-L-amino-acid hydrolase</fullName>
    </submittedName>
</protein>
<evidence type="ECO:0000256" key="1">
    <source>
        <dbReference type="ARBA" id="ARBA00006153"/>
    </source>
</evidence>
<feature type="region of interest" description="Disordered" evidence="3">
    <location>
        <begin position="331"/>
        <end position="367"/>
    </location>
</feature>
<dbReference type="InterPro" id="IPR010158">
    <property type="entry name" value="Amidase_Cbmase"/>
</dbReference>
<dbReference type="Proteomes" id="UP001139493">
    <property type="component" value="Unassembled WGS sequence"/>
</dbReference>
<dbReference type="Gene3D" id="3.30.70.360">
    <property type="match status" value="1"/>
</dbReference>
<dbReference type="AlphaFoldDB" id="A0A9X2G956"/>
<keyword evidence="2 4" id="KW-0378">Hydrolase</keyword>
<dbReference type="Pfam" id="PF01546">
    <property type="entry name" value="Peptidase_M20"/>
    <property type="match status" value="1"/>
</dbReference>
<dbReference type="PANTHER" id="PTHR32494:SF5">
    <property type="entry name" value="ALLANTOATE AMIDOHYDROLASE"/>
    <property type="match status" value="1"/>
</dbReference>
<dbReference type="InterPro" id="IPR002933">
    <property type="entry name" value="Peptidase_M20"/>
</dbReference>
<accession>A0A9X2G956</accession>
<comment type="similarity">
    <text evidence="1">Belongs to the peptidase M20 family.</text>
</comment>
<evidence type="ECO:0000313" key="4">
    <source>
        <dbReference type="EMBL" id="MCP2264261.1"/>
    </source>
</evidence>
<evidence type="ECO:0000313" key="5">
    <source>
        <dbReference type="Proteomes" id="UP001139493"/>
    </source>
</evidence>
<dbReference type="InterPro" id="IPR036264">
    <property type="entry name" value="Bact_exopeptidase_dim_dom"/>
</dbReference>
<sequence length="539" mass="53588">MTGSGGALFGGASGGGTFGGGRRAEPGAASGLTGVDGLLAAIADVGRAPSGGYERFAWTGHDLALREWFAAEAAARGLAVTVDRAGNQWAWWGDPDADGPGVVTGSHLDSVPGGGAFDGPLGVAGAFAALDALRASGVMPLRPLGIVNFSDEEGARFGLACLGSRALTGTVPAERLLGLRDGAGDTLADVLGRDAGVRIDRYGHDPEALARVGVFVELHVEQGRYLADLVSDEAAPVAVGAAIWPHGRWRVDLAGEANHAGTTPLAHRHDPMLDLARLITDVRAAAEQAGALATLAKVEVEPNGVNAIPSRVRAWIDARGETEAAVRAVLTGGSGPAPSSTADFRSVPGGRAPSTADFSTRRPSTADILSDRPSTADLLTASGGLGVTKSAVGDGGTNSAVGGGVAGGDSVLAGGGAPDGLRRWELVEESWTPATVFDPVLAARLADLVGRPGSDLPAPVIGTGAGHDAGILAAAGVPTAMLFVRNPTGVSHSPAEHADPDDCAAGVQALTAVLADLLTAPTGPAASAAPAPPGVGGAR</sequence>
<dbReference type="NCBIfam" id="NF006770">
    <property type="entry name" value="PRK09290.1-4"/>
    <property type="match status" value="1"/>
</dbReference>
<organism evidence="4 5">
    <name type="scientific">Promicromonospora thailandica</name>
    <dbReference type="NCBI Taxonomy" id="765201"/>
    <lineage>
        <taxon>Bacteria</taxon>
        <taxon>Bacillati</taxon>
        <taxon>Actinomycetota</taxon>
        <taxon>Actinomycetes</taxon>
        <taxon>Micrococcales</taxon>
        <taxon>Promicromonosporaceae</taxon>
        <taxon>Promicromonospora</taxon>
    </lineage>
</organism>